<protein>
    <recommendedName>
        <fullName evidence="4">HNH endonuclease</fullName>
    </recommendedName>
</protein>
<evidence type="ECO:0000256" key="1">
    <source>
        <dbReference type="SAM" id="MobiDB-lite"/>
    </source>
</evidence>
<feature type="compositionally biased region" description="Basic and acidic residues" evidence="1">
    <location>
        <begin position="105"/>
        <end position="116"/>
    </location>
</feature>
<feature type="region of interest" description="Disordered" evidence="1">
    <location>
        <begin position="104"/>
        <end position="123"/>
    </location>
</feature>
<gene>
    <name evidence="2" type="ORF">SAMN05421811_103299</name>
</gene>
<organism evidence="2 3">
    <name type="scientific">Nonomuraea wenchangensis</name>
    <dbReference type="NCBI Taxonomy" id="568860"/>
    <lineage>
        <taxon>Bacteria</taxon>
        <taxon>Bacillati</taxon>
        <taxon>Actinomycetota</taxon>
        <taxon>Actinomycetes</taxon>
        <taxon>Streptosporangiales</taxon>
        <taxon>Streptosporangiaceae</taxon>
        <taxon>Nonomuraea</taxon>
    </lineage>
</organism>
<feature type="region of interest" description="Disordered" evidence="1">
    <location>
        <begin position="54"/>
        <end position="79"/>
    </location>
</feature>
<accession>A0A1I0F3H6</accession>
<name>A0A1I0F3H6_9ACTN</name>
<dbReference type="AlphaFoldDB" id="A0A1I0F3H6"/>
<evidence type="ECO:0000313" key="3">
    <source>
        <dbReference type="Proteomes" id="UP000199361"/>
    </source>
</evidence>
<dbReference type="Proteomes" id="UP000199361">
    <property type="component" value="Unassembled WGS sequence"/>
</dbReference>
<keyword evidence="3" id="KW-1185">Reference proteome</keyword>
<evidence type="ECO:0008006" key="4">
    <source>
        <dbReference type="Google" id="ProtNLM"/>
    </source>
</evidence>
<dbReference type="RefSeq" id="WP_091079588.1">
    <property type="nucleotide sequence ID" value="NZ_FOHX01000003.1"/>
</dbReference>
<evidence type="ECO:0000313" key="2">
    <source>
        <dbReference type="EMBL" id="SET52217.1"/>
    </source>
</evidence>
<proteinExistence type="predicted"/>
<dbReference type="OrthoDB" id="3535298at2"/>
<reference evidence="2 3" key="1">
    <citation type="submission" date="2016-10" db="EMBL/GenBank/DDBJ databases">
        <authorList>
            <person name="de Groot N.N."/>
        </authorList>
    </citation>
    <scope>NUCLEOTIDE SEQUENCE [LARGE SCALE GENOMIC DNA]</scope>
    <source>
        <strain evidence="2 3">CGMCC 4.5598</strain>
    </source>
</reference>
<sequence>MKTKTPTCCNKATFASEEEARRYWERIKNLGVSRVLPTDVEQCMRGWHLVFPPSEKEEKPRKPLKRTKPKKTARPKGVPAAVKRILVRRSGGVCEVGLSCGGASEAHDPAHREGKKAGGTRAEWSNSPATLLAACRRDHRLIDGVEVSAAERLGLKVRSGVARPWEIPVKHARFGWVLLDDKGGHRPAPAGSYAEGRRPTPVVACTERELIQQDGAFAEAMDRYGHLQCPGWSAPVEGLFTCGCGSSPFVVQVVAS</sequence>
<feature type="compositionally biased region" description="Basic residues" evidence="1">
    <location>
        <begin position="62"/>
        <end position="74"/>
    </location>
</feature>
<dbReference type="EMBL" id="FOHX01000003">
    <property type="protein sequence ID" value="SET52217.1"/>
    <property type="molecule type" value="Genomic_DNA"/>
</dbReference>
<dbReference type="STRING" id="568860.SAMN05421811_103299"/>